<evidence type="ECO:0000313" key="9">
    <source>
        <dbReference type="EMBL" id="GEB84384.1"/>
    </source>
</evidence>
<evidence type="ECO:0000256" key="7">
    <source>
        <dbReference type="ARBA" id="ARBA00023136"/>
    </source>
</evidence>
<feature type="transmembrane region" description="Helical" evidence="8">
    <location>
        <begin position="67"/>
        <end position="86"/>
    </location>
</feature>
<keyword evidence="5 8" id="KW-0812">Transmembrane</keyword>
<keyword evidence="7 8" id="KW-0472">Membrane</keyword>
<evidence type="ECO:0000256" key="4">
    <source>
        <dbReference type="ARBA" id="ARBA00022475"/>
    </source>
</evidence>
<dbReference type="InterPro" id="IPR002781">
    <property type="entry name" value="TM_pro_TauE-like"/>
</dbReference>
<comment type="subcellular location">
    <subcellularLocation>
        <location evidence="1 8">Cell membrane</location>
        <topology evidence="1 8">Multi-pass membrane protein</topology>
    </subcellularLocation>
</comment>
<keyword evidence="10" id="KW-1185">Reference proteome</keyword>
<evidence type="ECO:0000256" key="3">
    <source>
        <dbReference type="ARBA" id="ARBA00022448"/>
    </source>
</evidence>
<sequence length="340" mass="36567">MIVLLFAVALLAFSLSTVSGGGAGLLVMPVLGTLLAPEQIPAALSLGTAVSSATRIATFFRAINWRVVCNFVPASLPGAWLGVWMLSLMQPMYLDLLLGLFLLGNLPLLLRGRKPANPAEPHTGRHGGTASPVSMRLLPAIGLLAGFISGFTGAVGLLFNAFYHRLGLRKEAIIATRAANDILLHLTKIGLYAAYGLLNRHVLLAGAVVALAGVAATLLVRFWLHLVNEHVFRSIGHAAACTAGAAMLVMAGQQVIRQDHVRTRLNTSHSTVSASMGWRTHVYSVAFEHNSELELRHTHPAFNTGMVPGQRGFWYRASVLHVSMTRGIYVTRRLTRTFSA</sequence>
<dbReference type="Proteomes" id="UP000317730">
    <property type="component" value="Unassembled WGS sequence"/>
</dbReference>
<evidence type="ECO:0000256" key="6">
    <source>
        <dbReference type="ARBA" id="ARBA00022989"/>
    </source>
</evidence>
<dbReference type="AlphaFoldDB" id="A0A4Y3TRK5"/>
<keyword evidence="4 8" id="KW-1003">Cell membrane</keyword>
<dbReference type="EMBL" id="BJMV01000001">
    <property type="protein sequence ID" value="GEB84384.1"/>
    <property type="molecule type" value="Genomic_DNA"/>
</dbReference>
<dbReference type="PANTHER" id="PTHR30269">
    <property type="entry name" value="TRANSMEMBRANE PROTEIN YFCA"/>
    <property type="match status" value="1"/>
</dbReference>
<gene>
    <name evidence="9" type="ORF">APE01nite_01810</name>
</gene>
<dbReference type="GO" id="GO:0005886">
    <property type="term" value="C:plasma membrane"/>
    <property type="evidence" value="ECO:0007669"/>
    <property type="project" value="UniProtKB-SubCell"/>
</dbReference>
<proteinExistence type="inferred from homology"/>
<feature type="transmembrane region" description="Helical" evidence="8">
    <location>
        <begin position="235"/>
        <end position="256"/>
    </location>
</feature>
<evidence type="ECO:0000256" key="2">
    <source>
        <dbReference type="ARBA" id="ARBA00009142"/>
    </source>
</evidence>
<name>A0A4Y3TRK5_9PROT</name>
<accession>A0A4Y3TRK5</accession>
<dbReference type="PANTHER" id="PTHR30269:SF38">
    <property type="entry name" value="SULFITE EXPORTER TAUE_SAFE"/>
    <property type="match status" value="1"/>
</dbReference>
<organism evidence="9 10">
    <name type="scientific">Acetobacter peroxydans</name>
    <dbReference type="NCBI Taxonomy" id="104098"/>
    <lineage>
        <taxon>Bacteria</taxon>
        <taxon>Pseudomonadati</taxon>
        <taxon>Pseudomonadota</taxon>
        <taxon>Alphaproteobacteria</taxon>
        <taxon>Acetobacterales</taxon>
        <taxon>Acetobacteraceae</taxon>
        <taxon>Acetobacter</taxon>
    </lineage>
</organism>
<evidence type="ECO:0000256" key="5">
    <source>
        <dbReference type="ARBA" id="ARBA00022692"/>
    </source>
</evidence>
<protein>
    <recommendedName>
        <fullName evidence="8">Probable membrane transporter protein</fullName>
    </recommendedName>
</protein>
<dbReference type="Pfam" id="PF01925">
    <property type="entry name" value="TauE"/>
    <property type="match status" value="1"/>
</dbReference>
<dbReference type="OrthoDB" id="8421744at2"/>
<dbReference type="RefSeq" id="WP_141374336.1">
    <property type="nucleotide sequence ID" value="NZ_BAPL01000017.1"/>
</dbReference>
<keyword evidence="6 8" id="KW-1133">Transmembrane helix</keyword>
<feature type="transmembrane region" description="Helical" evidence="8">
    <location>
        <begin position="137"/>
        <end position="162"/>
    </location>
</feature>
<keyword evidence="3" id="KW-0813">Transport</keyword>
<dbReference type="InterPro" id="IPR052017">
    <property type="entry name" value="TSUP"/>
</dbReference>
<feature type="transmembrane region" description="Helical" evidence="8">
    <location>
        <begin position="40"/>
        <end position="60"/>
    </location>
</feature>
<comment type="caution">
    <text evidence="9">The sequence shown here is derived from an EMBL/GenBank/DDBJ whole genome shotgun (WGS) entry which is preliminary data.</text>
</comment>
<evidence type="ECO:0000313" key="10">
    <source>
        <dbReference type="Proteomes" id="UP000317730"/>
    </source>
</evidence>
<feature type="transmembrane region" description="Helical" evidence="8">
    <location>
        <begin position="202"/>
        <end position="223"/>
    </location>
</feature>
<comment type="similarity">
    <text evidence="2 8">Belongs to the 4-toluene sulfonate uptake permease (TSUP) (TC 2.A.102) family.</text>
</comment>
<evidence type="ECO:0000256" key="1">
    <source>
        <dbReference type="ARBA" id="ARBA00004651"/>
    </source>
</evidence>
<evidence type="ECO:0000256" key="8">
    <source>
        <dbReference type="RuleBase" id="RU363041"/>
    </source>
</evidence>
<reference evidence="9 10" key="1">
    <citation type="submission" date="2019-06" db="EMBL/GenBank/DDBJ databases">
        <title>Whole genome shotgun sequence of Acetobacter peroxydans NBRC 13755.</title>
        <authorList>
            <person name="Hosoyama A."/>
            <person name="Uohara A."/>
            <person name="Ohji S."/>
            <person name="Ichikawa N."/>
        </authorList>
    </citation>
    <scope>NUCLEOTIDE SEQUENCE [LARGE SCALE GENOMIC DNA]</scope>
    <source>
        <strain evidence="9 10">NBRC 13755</strain>
    </source>
</reference>